<dbReference type="Proteomes" id="UP001203945">
    <property type="component" value="Unassembled WGS sequence"/>
</dbReference>
<keyword evidence="6 7" id="KW-0472">Membrane</keyword>
<evidence type="ECO:0000256" key="4">
    <source>
        <dbReference type="ARBA" id="ARBA00022692"/>
    </source>
</evidence>
<evidence type="ECO:0000313" key="10">
    <source>
        <dbReference type="EMBL" id="MCQ0970819.1"/>
    </source>
</evidence>
<comment type="caution">
    <text evidence="10">The sequence shown here is derived from an EMBL/GenBank/DDBJ whole genome shotgun (WGS) entry which is preliminary data.</text>
</comment>
<dbReference type="InterPro" id="IPR027469">
    <property type="entry name" value="Cation_efflux_TMD_sf"/>
</dbReference>
<dbReference type="RefSeq" id="WP_255329828.1">
    <property type="nucleotide sequence ID" value="NZ_JAKZEU010000003.1"/>
</dbReference>
<reference evidence="10 11" key="1">
    <citation type="submission" date="2022-03" db="EMBL/GenBank/DDBJ databases">
        <authorList>
            <person name="He Y."/>
        </authorList>
    </citation>
    <scope>NUCLEOTIDE SEQUENCE [LARGE SCALE GENOMIC DNA]</scope>
    <source>
        <strain evidence="10 11">TK19116</strain>
    </source>
</reference>
<dbReference type="InterPro" id="IPR036837">
    <property type="entry name" value="Cation_efflux_CTD_sf"/>
</dbReference>
<organism evidence="10 11">
    <name type="scientific">Paracoccus albicereus</name>
    <dbReference type="NCBI Taxonomy" id="2922394"/>
    <lineage>
        <taxon>Bacteria</taxon>
        <taxon>Pseudomonadati</taxon>
        <taxon>Pseudomonadota</taxon>
        <taxon>Alphaproteobacteria</taxon>
        <taxon>Rhodobacterales</taxon>
        <taxon>Paracoccaceae</taxon>
        <taxon>Paracoccus</taxon>
    </lineage>
</organism>
<dbReference type="InterPro" id="IPR058533">
    <property type="entry name" value="Cation_efflux_TM"/>
</dbReference>
<evidence type="ECO:0000256" key="2">
    <source>
        <dbReference type="ARBA" id="ARBA00008114"/>
    </source>
</evidence>
<evidence type="ECO:0000313" key="11">
    <source>
        <dbReference type="Proteomes" id="UP001203945"/>
    </source>
</evidence>
<protein>
    <submittedName>
        <fullName evidence="10">Cation diffusion facilitator family transporter</fullName>
    </submittedName>
</protein>
<evidence type="ECO:0000259" key="8">
    <source>
        <dbReference type="Pfam" id="PF01545"/>
    </source>
</evidence>
<sequence length="296" mass="31586">MDRSQQAALGSVGIGLLVFALKLYAWYVTGSIALYSDALESIINVVAAGAAFVALRVASIPADSNHPYGHHKAEYFSAVFEGVLVVLAALAILREAWQGWFAPAPIDAPALGLAINGTASLINGVWAAWLMRRGRALRSPALMADARHILTDVWTSAGVIIGVILVTATGIERLDPAIAALVALNILWQGWTMTREAAGGLMDKAPDEAIVQDLKQSIARNAEGAIEAHDVRIRHAGAMTFIEFHLIVPGEMSVADSHAICDRIEAALRDALDAKVNVHIHVEPEHKAKHDGIVVL</sequence>
<dbReference type="EMBL" id="JAKZEU010000003">
    <property type="protein sequence ID" value="MCQ0970819.1"/>
    <property type="molecule type" value="Genomic_DNA"/>
</dbReference>
<dbReference type="Gene3D" id="3.30.70.1350">
    <property type="entry name" value="Cation efflux protein, cytoplasmic domain"/>
    <property type="match status" value="1"/>
</dbReference>
<dbReference type="PANTHER" id="PTHR43840">
    <property type="entry name" value="MITOCHONDRIAL METAL TRANSPORTER 1-RELATED"/>
    <property type="match status" value="1"/>
</dbReference>
<feature type="transmembrane region" description="Helical" evidence="7">
    <location>
        <begin position="152"/>
        <end position="171"/>
    </location>
</feature>
<evidence type="ECO:0000256" key="7">
    <source>
        <dbReference type="SAM" id="Phobius"/>
    </source>
</evidence>
<evidence type="ECO:0000259" key="9">
    <source>
        <dbReference type="Pfam" id="PF16916"/>
    </source>
</evidence>
<comment type="subcellular location">
    <subcellularLocation>
        <location evidence="1">Membrane</location>
        <topology evidence="1">Multi-pass membrane protein</topology>
    </subcellularLocation>
</comment>
<name>A0ABT1MSX2_9RHOB</name>
<dbReference type="NCBIfam" id="TIGR01297">
    <property type="entry name" value="CDF"/>
    <property type="match status" value="1"/>
</dbReference>
<dbReference type="PANTHER" id="PTHR43840:SF15">
    <property type="entry name" value="MITOCHONDRIAL METAL TRANSPORTER 1-RELATED"/>
    <property type="match status" value="1"/>
</dbReference>
<dbReference type="SUPFAM" id="SSF160240">
    <property type="entry name" value="Cation efflux protein cytoplasmic domain-like"/>
    <property type="match status" value="1"/>
</dbReference>
<feature type="domain" description="Cation efflux protein transmembrane" evidence="8">
    <location>
        <begin position="13"/>
        <end position="202"/>
    </location>
</feature>
<dbReference type="Pfam" id="PF16916">
    <property type="entry name" value="ZT_dimer"/>
    <property type="match status" value="1"/>
</dbReference>
<feature type="transmembrane region" description="Helical" evidence="7">
    <location>
        <begin position="7"/>
        <end position="27"/>
    </location>
</feature>
<keyword evidence="5 7" id="KW-1133">Transmembrane helix</keyword>
<feature type="transmembrane region" description="Helical" evidence="7">
    <location>
        <begin position="75"/>
        <end position="93"/>
    </location>
</feature>
<dbReference type="InterPro" id="IPR027470">
    <property type="entry name" value="Cation_efflux_CTD"/>
</dbReference>
<dbReference type="Pfam" id="PF01545">
    <property type="entry name" value="Cation_efflux"/>
    <property type="match status" value="1"/>
</dbReference>
<feature type="domain" description="Cation efflux protein cytoplasmic" evidence="9">
    <location>
        <begin position="206"/>
        <end position="285"/>
    </location>
</feature>
<feature type="transmembrane region" description="Helical" evidence="7">
    <location>
        <begin position="113"/>
        <end position="131"/>
    </location>
</feature>
<dbReference type="InterPro" id="IPR050291">
    <property type="entry name" value="CDF_Transporter"/>
</dbReference>
<evidence type="ECO:0000256" key="1">
    <source>
        <dbReference type="ARBA" id="ARBA00004141"/>
    </source>
</evidence>
<proteinExistence type="inferred from homology"/>
<dbReference type="InterPro" id="IPR002524">
    <property type="entry name" value="Cation_efflux"/>
</dbReference>
<feature type="transmembrane region" description="Helical" evidence="7">
    <location>
        <begin position="33"/>
        <end position="55"/>
    </location>
</feature>
<dbReference type="SUPFAM" id="SSF161111">
    <property type="entry name" value="Cation efflux protein transmembrane domain-like"/>
    <property type="match status" value="1"/>
</dbReference>
<dbReference type="Gene3D" id="1.20.1510.10">
    <property type="entry name" value="Cation efflux protein transmembrane domain"/>
    <property type="match status" value="1"/>
</dbReference>
<keyword evidence="3" id="KW-0813">Transport</keyword>
<evidence type="ECO:0000256" key="3">
    <source>
        <dbReference type="ARBA" id="ARBA00022448"/>
    </source>
</evidence>
<gene>
    <name evidence="10" type="ORF">MLD63_10315</name>
</gene>
<evidence type="ECO:0000256" key="6">
    <source>
        <dbReference type="ARBA" id="ARBA00023136"/>
    </source>
</evidence>
<keyword evidence="4 7" id="KW-0812">Transmembrane</keyword>
<evidence type="ECO:0000256" key="5">
    <source>
        <dbReference type="ARBA" id="ARBA00022989"/>
    </source>
</evidence>
<accession>A0ABT1MSX2</accession>
<comment type="similarity">
    <text evidence="2">Belongs to the cation diffusion facilitator (CDF) transporter (TC 2.A.4) family.</text>
</comment>
<keyword evidence="11" id="KW-1185">Reference proteome</keyword>